<sequence length="67" mass="6739">MTAILQQTVIAPLPTATARRTYLATLADGSTARVTVAQGYHPALGGGEIAQVKAAIALPILALAIVG</sequence>
<dbReference type="EMBL" id="JAMPKX010000026">
    <property type="protein sequence ID" value="MEP0950298.1"/>
    <property type="molecule type" value="Genomic_DNA"/>
</dbReference>
<protein>
    <submittedName>
        <fullName evidence="1">Uncharacterized protein</fullName>
    </submittedName>
</protein>
<proteinExistence type="predicted"/>
<accession>A0ABV0KEC7</accession>
<keyword evidence="2" id="KW-1185">Reference proteome</keyword>
<evidence type="ECO:0000313" key="1">
    <source>
        <dbReference type="EMBL" id="MEP0950298.1"/>
    </source>
</evidence>
<organism evidence="1 2">
    <name type="scientific">Leptolyngbya subtilissima DQ-A4</name>
    <dbReference type="NCBI Taxonomy" id="2933933"/>
    <lineage>
        <taxon>Bacteria</taxon>
        <taxon>Bacillati</taxon>
        <taxon>Cyanobacteriota</taxon>
        <taxon>Cyanophyceae</taxon>
        <taxon>Leptolyngbyales</taxon>
        <taxon>Leptolyngbyaceae</taxon>
        <taxon>Leptolyngbya group</taxon>
        <taxon>Leptolyngbya</taxon>
    </lineage>
</organism>
<name>A0ABV0KEC7_9CYAN</name>
<comment type="caution">
    <text evidence="1">The sequence shown here is derived from an EMBL/GenBank/DDBJ whole genome shotgun (WGS) entry which is preliminary data.</text>
</comment>
<dbReference type="Proteomes" id="UP001482513">
    <property type="component" value="Unassembled WGS sequence"/>
</dbReference>
<dbReference type="RefSeq" id="WP_190697377.1">
    <property type="nucleotide sequence ID" value="NZ_JAMPKX010000026.1"/>
</dbReference>
<evidence type="ECO:0000313" key="2">
    <source>
        <dbReference type="Proteomes" id="UP001482513"/>
    </source>
</evidence>
<reference evidence="1 2" key="1">
    <citation type="submission" date="2022-04" db="EMBL/GenBank/DDBJ databases">
        <title>Positive selection, recombination, and allopatry shape intraspecific diversity of widespread and dominant cyanobacteria.</title>
        <authorList>
            <person name="Wei J."/>
            <person name="Shu W."/>
            <person name="Hu C."/>
        </authorList>
    </citation>
    <scope>NUCLEOTIDE SEQUENCE [LARGE SCALE GENOMIC DNA]</scope>
    <source>
        <strain evidence="1 2">DQ-A4</strain>
    </source>
</reference>
<gene>
    <name evidence="1" type="ORF">NC992_25755</name>
</gene>